<evidence type="ECO:0000256" key="1">
    <source>
        <dbReference type="SAM" id="MobiDB-lite"/>
    </source>
</evidence>
<keyword evidence="4" id="KW-1185">Reference proteome</keyword>
<evidence type="ECO:0000313" key="4">
    <source>
        <dbReference type="Proteomes" id="UP000641454"/>
    </source>
</evidence>
<dbReference type="Proteomes" id="UP000641454">
    <property type="component" value="Unassembled WGS sequence"/>
</dbReference>
<evidence type="ECO:0000256" key="2">
    <source>
        <dbReference type="SAM" id="SignalP"/>
    </source>
</evidence>
<comment type="caution">
    <text evidence="3">The sequence shown here is derived from an EMBL/GenBank/DDBJ whole genome shotgun (WGS) entry which is preliminary data.</text>
</comment>
<sequence length="162" mass="19523">MKTLKLIATGIILLVSSASNAQLSISLNIGNAPVYRNAVAVDYYYLPDIQTYFDVRANQYVYLERGNWKRSRNLPVYYRDYDVRNGYRVALNDCHGNQPYKNYNNDRARYYVGYRGENQRTAMKRYNDRDDYRNNDYKGYKKEKYAYNDHHDNRDRYENNRR</sequence>
<dbReference type="RefSeq" id="WP_187019601.1">
    <property type="nucleotide sequence ID" value="NZ_JACRUK010000034.1"/>
</dbReference>
<dbReference type="EMBL" id="JACRUL010000033">
    <property type="protein sequence ID" value="MBC5845282.1"/>
    <property type="molecule type" value="Genomic_DNA"/>
</dbReference>
<protein>
    <submittedName>
        <fullName evidence="3">Uncharacterized protein</fullName>
    </submittedName>
</protein>
<feature type="chain" id="PRO_5036742593" evidence="2">
    <location>
        <begin position="22"/>
        <end position="162"/>
    </location>
</feature>
<feature type="region of interest" description="Disordered" evidence="1">
    <location>
        <begin position="127"/>
        <end position="162"/>
    </location>
</feature>
<feature type="signal peptide" evidence="2">
    <location>
        <begin position="1"/>
        <end position="21"/>
    </location>
</feature>
<proteinExistence type="predicted"/>
<reference evidence="3 4" key="1">
    <citation type="submission" date="2020-08" db="EMBL/GenBank/DDBJ databases">
        <title>Description of novel Flavobacterium F-392 isolate.</title>
        <authorList>
            <person name="Saticioglu I.B."/>
            <person name="Duman M."/>
            <person name="Altun S."/>
        </authorList>
    </citation>
    <scope>NUCLEOTIDE SEQUENCE [LARGE SCALE GENOMIC DNA]</scope>
    <source>
        <strain evidence="3 4">F-392</strain>
    </source>
</reference>
<keyword evidence="2" id="KW-0732">Signal</keyword>
<evidence type="ECO:0000313" key="3">
    <source>
        <dbReference type="EMBL" id="MBC5845282.1"/>
    </source>
</evidence>
<accession>A0A923N1F9</accession>
<dbReference type="AlphaFoldDB" id="A0A923N1F9"/>
<name>A0A923N1F9_9FLAO</name>
<organism evidence="3 4">
    <name type="scientific">Flavobacterium muglaense</name>
    <dbReference type="NCBI Taxonomy" id="2764716"/>
    <lineage>
        <taxon>Bacteria</taxon>
        <taxon>Pseudomonadati</taxon>
        <taxon>Bacteroidota</taxon>
        <taxon>Flavobacteriia</taxon>
        <taxon>Flavobacteriales</taxon>
        <taxon>Flavobacteriaceae</taxon>
        <taxon>Flavobacterium</taxon>
    </lineage>
</organism>
<gene>
    <name evidence="3" type="ORF">H8R25_12650</name>
</gene>